<dbReference type="Gene3D" id="3.30.70.330">
    <property type="match status" value="1"/>
</dbReference>
<proteinExistence type="predicted"/>
<reference evidence="5 6" key="1">
    <citation type="journal article" date="2016" name="G3 (Bethesda)">
        <title>First Draft Assembly and Annotation of the Genome of a California Endemic Oak Quercus lobata Nee (Fagaceae).</title>
        <authorList>
            <person name="Sork V.L."/>
            <person name="Fitz-Gibbon S.T."/>
            <person name="Puiu D."/>
            <person name="Crepeau M."/>
            <person name="Gugger P.F."/>
            <person name="Sherman R."/>
            <person name="Stevens K."/>
            <person name="Langley C.H."/>
            <person name="Pellegrini M."/>
            <person name="Salzberg S.L."/>
        </authorList>
    </citation>
    <scope>NUCLEOTIDE SEQUENCE [LARGE SCALE GENOMIC DNA]</scope>
    <source>
        <strain evidence="5 6">cv. SW786</strain>
    </source>
</reference>
<evidence type="ECO:0000256" key="2">
    <source>
        <dbReference type="PROSITE-ProRule" id="PRU00176"/>
    </source>
</evidence>
<name>A0A7N2MPR8_QUELO</name>
<dbReference type="Proteomes" id="UP000594261">
    <property type="component" value="Chromosome 10"/>
</dbReference>
<evidence type="ECO:0000259" key="4">
    <source>
        <dbReference type="PROSITE" id="PS50102"/>
    </source>
</evidence>
<dbReference type="AlphaFoldDB" id="A0A7N2MPR8"/>
<sequence>MSSSKLFIGGLSHGTDDQSLKEAFAKYGEVVEARIIMDRETGRSSGFGFVTYVSSEEASSAIQALDGQVYSNSSMHDIEMCINYKNYDIAELHPCSFQDLHGRQVRVNYAADRACPSYGGYGNTGGNFDVSGGSGNFASRDGSKIAGSGFEGSTGQGLGGADQFGTSESSSGGDGGGGDC</sequence>
<dbReference type="InterPro" id="IPR052462">
    <property type="entry name" value="SLIRP/GR-RBP-like"/>
</dbReference>
<reference evidence="5" key="2">
    <citation type="submission" date="2021-01" db="UniProtKB">
        <authorList>
            <consortium name="EnsemblPlants"/>
        </authorList>
    </citation>
    <scope>IDENTIFICATION</scope>
</reference>
<dbReference type="InParanoid" id="A0A7N2MPR8"/>
<dbReference type="Gramene" id="QL10p019544:mrna">
    <property type="protein sequence ID" value="QL10p019544:mrna"/>
    <property type="gene ID" value="QL10p019544"/>
</dbReference>
<dbReference type="GO" id="GO:0003723">
    <property type="term" value="F:RNA binding"/>
    <property type="evidence" value="ECO:0007669"/>
    <property type="project" value="UniProtKB-UniRule"/>
</dbReference>
<dbReference type="SMART" id="SM00360">
    <property type="entry name" value="RRM"/>
    <property type="match status" value="1"/>
</dbReference>
<dbReference type="InterPro" id="IPR000504">
    <property type="entry name" value="RRM_dom"/>
</dbReference>
<dbReference type="InterPro" id="IPR035979">
    <property type="entry name" value="RBD_domain_sf"/>
</dbReference>
<dbReference type="PANTHER" id="PTHR48027">
    <property type="entry name" value="HETEROGENEOUS NUCLEAR RIBONUCLEOPROTEIN 87F-RELATED"/>
    <property type="match status" value="1"/>
</dbReference>
<dbReference type="PROSITE" id="PS50102">
    <property type="entry name" value="RRM"/>
    <property type="match status" value="1"/>
</dbReference>
<keyword evidence="6" id="KW-1185">Reference proteome</keyword>
<dbReference type="InterPro" id="IPR012677">
    <property type="entry name" value="Nucleotide-bd_a/b_plait_sf"/>
</dbReference>
<feature type="compositionally biased region" description="Gly residues" evidence="3">
    <location>
        <begin position="149"/>
        <end position="162"/>
    </location>
</feature>
<feature type="domain" description="RRM" evidence="4">
    <location>
        <begin position="4"/>
        <end position="112"/>
    </location>
</feature>
<accession>A0A7N2MPR8</accession>
<feature type="region of interest" description="Disordered" evidence="3">
    <location>
        <begin position="146"/>
        <end position="180"/>
    </location>
</feature>
<dbReference type="SUPFAM" id="SSF54928">
    <property type="entry name" value="RNA-binding domain, RBD"/>
    <property type="match status" value="1"/>
</dbReference>
<keyword evidence="1 2" id="KW-0694">RNA-binding</keyword>
<evidence type="ECO:0000256" key="1">
    <source>
        <dbReference type="ARBA" id="ARBA00022884"/>
    </source>
</evidence>
<dbReference type="EnsemblPlants" id="QL10p019544:mrna">
    <property type="protein sequence ID" value="QL10p019544:mrna"/>
    <property type="gene ID" value="QL10p019544"/>
</dbReference>
<evidence type="ECO:0000313" key="5">
    <source>
        <dbReference type="EnsemblPlants" id="QL10p019544:mrna"/>
    </source>
</evidence>
<organism evidence="5 6">
    <name type="scientific">Quercus lobata</name>
    <name type="common">Valley oak</name>
    <dbReference type="NCBI Taxonomy" id="97700"/>
    <lineage>
        <taxon>Eukaryota</taxon>
        <taxon>Viridiplantae</taxon>
        <taxon>Streptophyta</taxon>
        <taxon>Embryophyta</taxon>
        <taxon>Tracheophyta</taxon>
        <taxon>Spermatophyta</taxon>
        <taxon>Magnoliopsida</taxon>
        <taxon>eudicotyledons</taxon>
        <taxon>Gunneridae</taxon>
        <taxon>Pentapetalae</taxon>
        <taxon>rosids</taxon>
        <taxon>fabids</taxon>
        <taxon>Fagales</taxon>
        <taxon>Fagaceae</taxon>
        <taxon>Quercus</taxon>
    </lineage>
</organism>
<dbReference type="EMBL" id="LRBV02000010">
    <property type="status" value="NOT_ANNOTATED_CDS"/>
    <property type="molecule type" value="Genomic_DNA"/>
</dbReference>
<evidence type="ECO:0000313" key="6">
    <source>
        <dbReference type="Proteomes" id="UP000594261"/>
    </source>
</evidence>
<protein>
    <recommendedName>
        <fullName evidence="4">RRM domain-containing protein</fullName>
    </recommendedName>
</protein>
<evidence type="ECO:0000256" key="3">
    <source>
        <dbReference type="SAM" id="MobiDB-lite"/>
    </source>
</evidence>
<dbReference type="Pfam" id="PF00076">
    <property type="entry name" value="RRM_1"/>
    <property type="match status" value="1"/>
</dbReference>